<evidence type="ECO:0000256" key="4">
    <source>
        <dbReference type="ARBA" id="ARBA00022982"/>
    </source>
</evidence>
<reference evidence="6" key="1">
    <citation type="submission" date="2018-07" db="EMBL/GenBank/DDBJ databases">
        <authorList>
            <person name="Quirk P.G."/>
            <person name="Krulwich T.A."/>
        </authorList>
    </citation>
    <scope>NUCLEOTIDE SEQUENCE</scope>
</reference>
<keyword evidence="5" id="KW-0408">Iron</keyword>
<evidence type="ECO:0000256" key="1">
    <source>
        <dbReference type="ARBA" id="ARBA00022448"/>
    </source>
</evidence>
<keyword evidence="2" id="KW-0349">Heme</keyword>
<dbReference type="GO" id="GO:0005506">
    <property type="term" value="F:iron ion binding"/>
    <property type="evidence" value="ECO:0007669"/>
    <property type="project" value="InterPro"/>
</dbReference>
<dbReference type="InterPro" id="IPR010980">
    <property type="entry name" value="Cyt_c/b562"/>
</dbReference>
<dbReference type="InterPro" id="IPR002321">
    <property type="entry name" value="Cyt_c_II"/>
</dbReference>
<dbReference type="SUPFAM" id="SSF47175">
    <property type="entry name" value="Cytochromes"/>
    <property type="match status" value="1"/>
</dbReference>
<sequence>MHCRFRITAALAGVFLGALVTDASASDAMITYRQSVMEALGGHTKALAALVKGEVPMAADAKGHVAAIEALAPMAANVFPPDSAKGSVETWAQPAIWEKPDAFKKQMVAMQDASDALAKAYAADPKPSALAPAFGAFVKTCKACHDDFKRK</sequence>
<dbReference type="PROSITE" id="PS51009">
    <property type="entry name" value="CYTCII"/>
    <property type="match status" value="1"/>
</dbReference>
<protein>
    <submittedName>
        <fullName evidence="6">Putative Cytochrome c</fullName>
    </submittedName>
</protein>
<dbReference type="GO" id="GO:0020037">
    <property type="term" value="F:heme binding"/>
    <property type="evidence" value="ECO:0007669"/>
    <property type="project" value="InterPro"/>
</dbReference>
<evidence type="ECO:0000256" key="2">
    <source>
        <dbReference type="ARBA" id="ARBA00022617"/>
    </source>
</evidence>
<keyword evidence="4" id="KW-0249">Electron transport</keyword>
<keyword evidence="3" id="KW-0479">Metal-binding</keyword>
<dbReference type="AlphaFoldDB" id="A0A380T967"/>
<dbReference type="EMBL" id="UIDG01000050">
    <property type="protein sequence ID" value="SUS04743.1"/>
    <property type="molecule type" value="Genomic_DNA"/>
</dbReference>
<dbReference type="Pfam" id="PF01322">
    <property type="entry name" value="Cytochrom_C_2"/>
    <property type="match status" value="1"/>
</dbReference>
<proteinExistence type="predicted"/>
<evidence type="ECO:0000313" key="6">
    <source>
        <dbReference type="EMBL" id="SUS04743.1"/>
    </source>
</evidence>
<dbReference type="InterPro" id="IPR012127">
    <property type="entry name" value="Cyt_c_prime"/>
</dbReference>
<dbReference type="PIRSF" id="PIRSF000027">
    <property type="entry name" value="Cytc_c_prime"/>
    <property type="match status" value="1"/>
</dbReference>
<dbReference type="GO" id="GO:0022900">
    <property type="term" value="P:electron transport chain"/>
    <property type="evidence" value="ECO:0007669"/>
    <property type="project" value="InterPro"/>
</dbReference>
<gene>
    <name evidence="6" type="ORF">DF3PB_1430006</name>
</gene>
<accession>A0A380T967</accession>
<dbReference type="GO" id="GO:0009055">
    <property type="term" value="F:electron transfer activity"/>
    <property type="evidence" value="ECO:0007669"/>
    <property type="project" value="InterPro"/>
</dbReference>
<keyword evidence="1" id="KW-0813">Transport</keyword>
<organism evidence="6">
    <name type="scientific">metagenome</name>
    <dbReference type="NCBI Taxonomy" id="256318"/>
    <lineage>
        <taxon>unclassified sequences</taxon>
        <taxon>metagenomes</taxon>
    </lineage>
</organism>
<dbReference type="Gene3D" id="1.20.120.10">
    <property type="entry name" value="Cytochrome c/b562"/>
    <property type="match status" value="1"/>
</dbReference>
<evidence type="ECO:0000256" key="5">
    <source>
        <dbReference type="ARBA" id="ARBA00023004"/>
    </source>
</evidence>
<name>A0A380T967_9ZZZZ</name>
<dbReference type="GO" id="GO:0042597">
    <property type="term" value="C:periplasmic space"/>
    <property type="evidence" value="ECO:0007669"/>
    <property type="project" value="InterPro"/>
</dbReference>
<evidence type="ECO:0000256" key="3">
    <source>
        <dbReference type="ARBA" id="ARBA00022723"/>
    </source>
</evidence>